<organism evidence="1 2">
    <name type="scientific">Pontibacter locisalis</name>
    <dbReference type="NCBI Taxonomy" id="1719035"/>
    <lineage>
        <taxon>Bacteria</taxon>
        <taxon>Pseudomonadati</taxon>
        <taxon>Bacteroidota</taxon>
        <taxon>Cytophagia</taxon>
        <taxon>Cytophagales</taxon>
        <taxon>Hymenobacteraceae</taxon>
        <taxon>Pontibacter</taxon>
    </lineage>
</organism>
<dbReference type="EMBL" id="JBHULU010000006">
    <property type="protein sequence ID" value="MFD2513262.1"/>
    <property type="molecule type" value="Genomic_DNA"/>
</dbReference>
<name>A0ABW5IHZ6_9BACT</name>
<dbReference type="RefSeq" id="WP_377503759.1">
    <property type="nucleotide sequence ID" value="NZ_JBHULU010000006.1"/>
</dbReference>
<evidence type="ECO:0000313" key="1">
    <source>
        <dbReference type="EMBL" id="MFD2513262.1"/>
    </source>
</evidence>
<comment type="caution">
    <text evidence="1">The sequence shown here is derived from an EMBL/GenBank/DDBJ whole genome shotgun (WGS) entry which is preliminary data.</text>
</comment>
<gene>
    <name evidence="1" type="ORF">ACFSRY_05245</name>
</gene>
<dbReference type="InterPro" id="IPR029045">
    <property type="entry name" value="ClpP/crotonase-like_dom_sf"/>
</dbReference>
<keyword evidence="2" id="KW-1185">Reference proteome</keyword>
<proteinExistence type="predicted"/>
<accession>A0ABW5IHZ6</accession>
<reference evidence="2" key="1">
    <citation type="journal article" date="2019" name="Int. J. Syst. Evol. Microbiol.">
        <title>The Global Catalogue of Microorganisms (GCM) 10K type strain sequencing project: providing services to taxonomists for standard genome sequencing and annotation.</title>
        <authorList>
            <consortium name="The Broad Institute Genomics Platform"/>
            <consortium name="The Broad Institute Genome Sequencing Center for Infectious Disease"/>
            <person name="Wu L."/>
            <person name="Ma J."/>
        </authorList>
    </citation>
    <scope>NUCLEOTIDE SEQUENCE [LARGE SCALE GENOMIC DNA]</scope>
    <source>
        <strain evidence="2">KCTC 42498</strain>
    </source>
</reference>
<evidence type="ECO:0000313" key="2">
    <source>
        <dbReference type="Proteomes" id="UP001597544"/>
    </source>
</evidence>
<protein>
    <submittedName>
        <fullName evidence="1">Uncharacterized protein</fullName>
    </submittedName>
</protein>
<dbReference type="SUPFAM" id="SSF52096">
    <property type="entry name" value="ClpP/crotonase"/>
    <property type="match status" value="1"/>
</dbReference>
<sequence length="96" mass="10593">MAAVSAALVHDFGFAELMGEETGAIPTLYASQFSFTLPQTGVVLKVPKGYIVHPNGDEQLKGVVPDHQVRDHLVDEVDEVLDYTLHKLIQRVRPEP</sequence>
<dbReference type="Gene3D" id="3.90.226.10">
    <property type="entry name" value="2-enoyl-CoA Hydratase, Chain A, domain 1"/>
    <property type="match status" value="1"/>
</dbReference>
<dbReference type="Proteomes" id="UP001597544">
    <property type="component" value="Unassembled WGS sequence"/>
</dbReference>